<proteinExistence type="predicted"/>
<feature type="region of interest" description="Disordered" evidence="1">
    <location>
        <begin position="719"/>
        <end position="743"/>
    </location>
</feature>
<feature type="compositionally biased region" description="Low complexity" evidence="1">
    <location>
        <begin position="1"/>
        <end position="13"/>
    </location>
</feature>
<feature type="region of interest" description="Disordered" evidence="1">
    <location>
        <begin position="376"/>
        <end position="395"/>
    </location>
</feature>
<dbReference type="PANTHER" id="PTHR35767">
    <property type="entry name" value="HAPLESS PROTEIN"/>
    <property type="match status" value="1"/>
</dbReference>
<comment type="caution">
    <text evidence="2">The sequence shown here is derived from an EMBL/GenBank/DDBJ whole genome shotgun (WGS) entry which is preliminary data.</text>
</comment>
<organism evidence="2 3">
    <name type="scientific">Platanthera zijinensis</name>
    <dbReference type="NCBI Taxonomy" id="2320716"/>
    <lineage>
        <taxon>Eukaryota</taxon>
        <taxon>Viridiplantae</taxon>
        <taxon>Streptophyta</taxon>
        <taxon>Embryophyta</taxon>
        <taxon>Tracheophyta</taxon>
        <taxon>Spermatophyta</taxon>
        <taxon>Magnoliopsida</taxon>
        <taxon>Liliopsida</taxon>
        <taxon>Asparagales</taxon>
        <taxon>Orchidaceae</taxon>
        <taxon>Orchidoideae</taxon>
        <taxon>Orchideae</taxon>
        <taxon>Orchidinae</taxon>
        <taxon>Platanthera</taxon>
    </lineage>
</organism>
<evidence type="ECO:0000256" key="1">
    <source>
        <dbReference type="SAM" id="MobiDB-lite"/>
    </source>
</evidence>
<feature type="region of interest" description="Disordered" evidence="1">
    <location>
        <begin position="509"/>
        <end position="539"/>
    </location>
</feature>
<feature type="compositionally biased region" description="Basic and acidic residues" evidence="1">
    <location>
        <begin position="382"/>
        <end position="392"/>
    </location>
</feature>
<dbReference type="Proteomes" id="UP001418222">
    <property type="component" value="Unassembled WGS sequence"/>
</dbReference>
<dbReference type="AlphaFoldDB" id="A0AAP0B3R2"/>
<dbReference type="PANTHER" id="PTHR35767:SF1">
    <property type="entry name" value="HAPLESS PROTEIN"/>
    <property type="match status" value="1"/>
</dbReference>
<evidence type="ECO:0008006" key="4">
    <source>
        <dbReference type="Google" id="ProtNLM"/>
    </source>
</evidence>
<evidence type="ECO:0000313" key="2">
    <source>
        <dbReference type="EMBL" id="KAK8926411.1"/>
    </source>
</evidence>
<feature type="compositionally biased region" description="Basic residues" evidence="1">
    <location>
        <begin position="523"/>
        <end position="535"/>
    </location>
</feature>
<feature type="region of interest" description="Disordered" evidence="1">
    <location>
        <begin position="469"/>
        <end position="488"/>
    </location>
</feature>
<feature type="compositionally biased region" description="Basic and acidic residues" evidence="1">
    <location>
        <begin position="14"/>
        <end position="33"/>
    </location>
</feature>
<evidence type="ECO:0000313" key="3">
    <source>
        <dbReference type="Proteomes" id="UP001418222"/>
    </source>
</evidence>
<keyword evidence="3" id="KW-1185">Reference proteome</keyword>
<gene>
    <name evidence="2" type="ORF">KSP39_PZI018813</name>
</gene>
<protein>
    <recommendedName>
        <fullName evidence="4">UBZ4-type domain-containing protein</fullName>
    </recommendedName>
</protein>
<accession>A0AAP0B3R2</accession>
<dbReference type="EMBL" id="JBBWWQ010000016">
    <property type="protein sequence ID" value="KAK8926411.1"/>
    <property type="molecule type" value="Genomic_DNA"/>
</dbReference>
<name>A0AAP0B3R2_9ASPA</name>
<sequence>MFSLVNSSCSSSKISEHKADDRDSDLLPPKEAKSDVRFETHTTNFSIRDHVLASRSKNISASWPFPRHLLQICLKSGIHDLLPPFEPPASTKSVHNLIKPASEKIAASSVQLEHTVLELDGSDELRLLSKLHKLDNLENDVCGVEKFSSPAGEPVVLKKCRIIQKAEVISETSGEEEFTSSPSMASDIMASKICPVCKAFSSTSNTTLNAHMDQCLSMDSDATLSVENFHKIKAIKPRKKRLMVDIYATAQYCTLEDLDRRNGTTWATDLNPAAQNVESNLEAKKPKLAESVDSKVVRSESAVYVDSNGIKIGILSKFNDATDSRELFRSRNNIETVHDGKVTSSNENYSALSSNKMKFKMRNKKLRSLKQFENEVQAGTEMSHHEQSHVEEEGSLAHLSGELDKSLSCGSATLKNWPSSKRSVLPKKPGKKNFHKIFEHLNSASDTPSSARKSHVGEFSQVLEYDTENLSNTVQNTDKEKRSPQGLPADATLPNVILLKLSRVSGSVTSLPESTSEDFFKGREHKSHAPPKSHKRSAETCYLPPKTKKISTLSAPNSDFVKTGKHQSLLAWTDAQTRTSEIQFYQKMNFDTFTGASSHNVDVSSIMQKSSAEEDRDSQVDTNDKTSAVMLIESSAVMLIESMKQADKLTKDQLENRAKATSAQEFSACLTSHDELALDIPIKNLPIDLDHMLPNQGNNSAGGQEPLILLSPASSASTVSPASAEDYHSKVSENEPASNPSMTQVNWGFPYPLMVSKEGHHMMDIETNQQAEKSCCCSWQSIMAGNMKQKPLSNLHIRPNISSFNAYSNSRNDTLIAPSIESPTDSILTKAFSDVGSTSPSCGTPTQSSSNSILRLMGKDLMVINNDESTQIPKVHSPNVHGLPSPFGFASYASAPNRNAFSFPVHNQSPSMIGSQDRSLLPGFHQSRNKRPFSTKEVIVINDSDEAVAPRDTATSSHAMFQRPFSYFPTHTHLLPMDNDIRPSIPINQGGSFPASHMPSPFVFPSPSTSHLNLPFYYPQSLR</sequence>
<feature type="region of interest" description="Disordered" evidence="1">
    <location>
        <begin position="1"/>
        <end position="33"/>
    </location>
</feature>
<reference evidence="2 3" key="1">
    <citation type="journal article" date="2022" name="Nat. Plants">
        <title>Genomes of leafy and leafless Platanthera orchids illuminate the evolution of mycoheterotrophy.</title>
        <authorList>
            <person name="Li M.H."/>
            <person name="Liu K.W."/>
            <person name="Li Z."/>
            <person name="Lu H.C."/>
            <person name="Ye Q.L."/>
            <person name="Zhang D."/>
            <person name="Wang J.Y."/>
            <person name="Li Y.F."/>
            <person name="Zhong Z.M."/>
            <person name="Liu X."/>
            <person name="Yu X."/>
            <person name="Liu D.K."/>
            <person name="Tu X.D."/>
            <person name="Liu B."/>
            <person name="Hao Y."/>
            <person name="Liao X.Y."/>
            <person name="Jiang Y.T."/>
            <person name="Sun W.H."/>
            <person name="Chen J."/>
            <person name="Chen Y.Q."/>
            <person name="Ai Y."/>
            <person name="Zhai J.W."/>
            <person name="Wu S.S."/>
            <person name="Zhou Z."/>
            <person name="Hsiao Y.Y."/>
            <person name="Wu W.L."/>
            <person name="Chen Y.Y."/>
            <person name="Lin Y.F."/>
            <person name="Hsu J.L."/>
            <person name="Li C.Y."/>
            <person name="Wang Z.W."/>
            <person name="Zhao X."/>
            <person name="Zhong W.Y."/>
            <person name="Ma X.K."/>
            <person name="Ma L."/>
            <person name="Huang J."/>
            <person name="Chen G.Z."/>
            <person name="Huang M.Z."/>
            <person name="Huang L."/>
            <person name="Peng D.H."/>
            <person name="Luo Y.B."/>
            <person name="Zou S.Q."/>
            <person name="Chen S.P."/>
            <person name="Lan S."/>
            <person name="Tsai W.C."/>
            <person name="Van de Peer Y."/>
            <person name="Liu Z.J."/>
        </authorList>
    </citation>
    <scope>NUCLEOTIDE SEQUENCE [LARGE SCALE GENOMIC DNA]</scope>
    <source>
        <strain evidence="2">Lor287</strain>
    </source>
</reference>